<comment type="cofactor">
    <cofactor evidence="1">
        <name>Fe(2+)</name>
        <dbReference type="ChEBI" id="CHEBI:29033"/>
    </cofactor>
</comment>
<sequence>MYLATMQIEQFKEKGYLLIENLFDEREVELIRTEMLQVIAEDCPRRILEKNGSVRSFFAPDHSNEIFEKIVKLKRLVIPAAQLIGTDVYAHQTKINSKSAMTGDWWEWHQDYTYWKKDDGMPAADVLTAMIYLNDVNEFNGPMLLIPGSHKIGTVDEGENISGDGENGNNWFEEYKTSTFYMTALTADLKYTLKQEEIARWAKQRGIESAKGPAGSVLFFHGNVFHASSNNLSPWDRYSFLVTYNSVNNQLEAVEKPRPEFIASRNFDKIVPVHDHL</sequence>
<dbReference type="PANTHER" id="PTHR20883:SF48">
    <property type="entry name" value="ECTOINE DIOXYGENASE"/>
    <property type="match status" value="1"/>
</dbReference>
<dbReference type="OrthoDB" id="9791262at2"/>
<dbReference type="SUPFAM" id="SSF51197">
    <property type="entry name" value="Clavaminate synthase-like"/>
    <property type="match status" value="1"/>
</dbReference>
<evidence type="ECO:0000313" key="2">
    <source>
        <dbReference type="EMBL" id="RBL91245.1"/>
    </source>
</evidence>
<dbReference type="Gene3D" id="2.60.120.620">
    <property type="entry name" value="q2cbj1_9rhob like domain"/>
    <property type="match status" value="1"/>
</dbReference>
<evidence type="ECO:0000256" key="1">
    <source>
        <dbReference type="ARBA" id="ARBA00001954"/>
    </source>
</evidence>
<organism evidence="2 3">
    <name type="scientific">Chitinophaga flava</name>
    <dbReference type="NCBI Taxonomy" id="2259036"/>
    <lineage>
        <taxon>Bacteria</taxon>
        <taxon>Pseudomonadati</taxon>
        <taxon>Bacteroidota</taxon>
        <taxon>Chitinophagia</taxon>
        <taxon>Chitinophagales</taxon>
        <taxon>Chitinophagaceae</taxon>
        <taxon>Chitinophaga</taxon>
    </lineage>
</organism>
<protein>
    <submittedName>
        <fullName evidence="2">Phytanoyl-CoA dioxygenase</fullName>
    </submittedName>
</protein>
<dbReference type="Proteomes" id="UP000253410">
    <property type="component" value="Unassembled WGS sequence"/>
</dbReference>
<accession>A0A365Y086</accession>
<dbReference type="GO" id="GO:0016706">
    <property type="term" value="F:2-oxoglutarate-dependent dioxygenase activity"/>
    <property type="evidence" value="ECO:0007669"/>
    <property type="project" value="UniProtKB-ARBA"/>
</dbReference>
<proteinExistence type="predicted"/>
<keyword evidence="2" id="KW-0223">Dioxygenase</keyword>
<comment type="caution">
    <text evidence="2">The sequence shown here is derived from an EMBL/GenBank/DDBJ whole genome shotgun (WGS) entry which is preliminary data.</text>
</comment>
<reference evidence="2 3" key="1">
    <citation type="submission" date="2018-05" db="EMBL/GenBank/DDBJ databases">
        <title>Chitinophaga sp. K3CV102501T nov., isolated from isolated from a monsoon evergreen broad-leaved forest soil.</title>
        <authorList>
            <person name="Lv Y."/>
        </authorList>
    </citation>
    <scope>NUCLEOTIDE SEQUENCE [LARGE SCALE GENOMIC DNA]</scope>
    <source>
        <strain evidence="2 3">GDMCC 1.1325</strain>
    </source>
</reference>
<gene>
    <name evidence="2" type="ORF">DF182_01065</name>
</gene>
<evidence type="ECO:0000313" key="3">
    <source>
        <dbReference type="Proteomes" id="UP000253410"/>
    </source>
</evidence>
<name>A0A365Y086_9BACT</name>
<dbReference type="InterPro" id="IPR008775">
    <property type="entry name" value="Phytyl_CoA_dOase-like"/>
</dbReference>
<dbReference type="GO" id="GO:0005506">
    <property type="term" value="F:iron ion binding"/>
    <property type="evidence" value="ECO:0007669"/>
    <property type="project" value="UniProtKB-ARBA"/>
</dbReference>
<dbReference type="PANTHER" id="PTHR20883">
    <property type="entry name" value="PHYTANOYL-COA DIOXYGENASE DOMAIN CONTAINING 1"/>
    <property type="match status" value="1"/>
</dbReference>
<dbReference type="Pfam" id="PF05721">
    <property type="entry name" value="PhyH"/>
    <property type="match status" value="1"/>
</dbReference>
<dbReference type="EMBL" id="QFFJ01000001">
    <property type="protein sequence ID" value="RBL91245.1"/>
    <property type="molecule type" value="Genomic_DNA"/>
</dbReference>
<dbReference type="AlphaFoldDB" id="A0A365Y086"/>
<keyword evidence="3" id="KW-1185">Reference proteome</keyword>
<keyword evidence="2" id="KW-0560">Oxidoreductase</keyword>
<dbReference type="RefSeq" id="WP_113613843.1">
    <property type="nucleotide sequence ID" value="NZ_QFFJ01000001.1"/>
</dbReference>